<dbReference type="EMBL" id="CAJNDS010002196">
    <property type="protein sequence ID" value="CAE7367910.1"/>
    <property type="molecule type" value="Genomic_DNA"/>
</dbReference>
<evidence type="ECO:0000313" key="1">
    <source>
        <dbReference type="EMBL" id="CAE7367910.1"/>
    </source>
</evidence>
<dbReference type="SUPFAM" id="SSF53474">
    <property type="entry name" value="alpha/beta-Hydrolases"/>
    <property type="match status" value="1"/>
</dbReference>
<dbReference type="Gene3D" id="3.40.50.1820">
    <property type="entry name" value="alpha/beta hydrolase"/>
    <property type="match status" value="1"/>
</dbReference>
<keyword evidence="2" id="KW-1185">Reference proteome</keyword>
<sequence length="338" mass="36684">MLPVEPHSQVLNWERYNKDHGFKLVYFPSRAGPRGEAPVNISAWWLPAPSRGGKPAPRIVVMHGVGANCNHCGVQSTCYLLRSMGFSCLTPSARDAGLSGPSSHPDIMSWGYDYHLDTLGGWDYAVGDPDGLLGGSVPPDKVGVMGFSKGAYESSIAFGLEQRIPGAWLDSGPYAGLFGMIVATVAPIVGNFFGDILARGVFAFATFFSGHRVDVYDPMKLLANCTAGDKKRQVLIAHGTLDDTVPVEYSAMAIEVLSGAPHCYEVRTYTPPAYCNGATHHQEMWEFPDDTRQKLCSFWSRTFEQDPAHCGLGKLPSFQIWEPSDRLPPGSPAAPAFV</sequence>
<proteinExistence type="predicted"/>
<dbReference type="Proteomes" id="UP000604046">
    <property type="component" value="Unassembled WGS sequence"/>
</dbReference>
<accession>A0A812QF60</accession>
<name>A0A812QF60_9DINO</name>
<reference evidence="1" key="1">
    <citation type="submission" date="2021-02" db="EMBL/GenBank/DDBJ databases">
        <authorList>
            <person name="Dougan E. K."/>
            <person name="Rhodes N."/>
            <person name="Thang M."/>
            <person name="Chan C."/>
        </authorList>
    </citation>
    <scope>NUCLEOTIDE SEQUENCE</scope>
</reference>
<gene>
    <name evidence="1" type="ORF">SNAT2548_LOCUS20013</name>
</gene>
<protein>
    <recommendedName>
        <fullName evidence="3">Peptidase S9 prolyl oligopeptidase catalytic domain-containing protein</fullName>
    </recommendedName>
</protein>
<evidence type="ECO:0008006" key="3">
    <source>
        <dbReference type="Google" id="ProtNLM"/>
    </source>
</evidence>
<evidence type="ECO:0000313" key="2">
    <source>
        <dbReference type="Proteomes" id="UP000604046"/>
    </source>
</evidence>
<dbReference type="OrthoDB" id="437391at2759"/>
<dbReference type="AlphaFoldDB" id="A0A812QF60"/>
<dbReference type="InterPro" id="IPR029058">
    <property type="entry name" value="AB_hydrolase_fold"/>
</dbReference>
<comment type="caution">
    <text evidence="1">The sequence shown here is derived from an EMBL/GenBank/DDBJ whole genome shotgun (WGS) entry which is preliminary data.</text>
</comment>
<organism evidence="1 2">
    <name type="scientific">Symbiodinium natans</name>
    <dbReference type="NCBI Taxonomy" id="878477"/>
    <lineage>
        <taxon>Eukaryota</taxon>
        <taxon>Sar</taxon>
        <taxon>Alveolata</taxon>
        <taxon>Dinophyceae</taxon>
        <taxon>Suessiales</taxon>
        <taxon>Symbiodiniaceae</taxon>
        <taxon>Symbiodinium</taxon>
    </lineage>
</organism>